<dbReference type="InterPro" id="IPR052168">
    <property type="entry name" value="Cytochrome_b561_oxidase"/>
</dbReference>
<comment type="similarity">
    <text evidence="12">Belongs to the cytochrome b561 family.</text>
</comment>
<evidence type="ECO:0000256" key="12">
    <source>
        <dbReference type="ARBA" id="ARBA00037975"/>
    </source>
</evidence>
<reference evidence="15 16" key="1">
    <citation type="journal article" date="2018" name="Plant Biotechnol. Rep.">
        <title>Diversity and antifungal activity of endophytic bacteria associated with Panax ginseng seedlings.</title>
        <authorList>
            <person name="Park J.M."/>
            <person name="Hong C.E."/>
            <person name="Jo S.H."/>
        </authorList>
    </citation>
    <scope>NUCLEOTIDE SEQUENCE [LARGE SCALE GENOMIC DNA]</scope>
    <source>
        <strain evidence="15 16">PgKB38</strain>
    </source>
</reference>
<dbReference type="PANTHER" id="PTHR30529">
    <property type="entry name" value="CYTOCHROME B561"/>
    <property type="match status" value="1"/>
</dbReference>
<comment type="cofactor">
    <cofactor evidence="1">
        <name>heme b</name>
        <dbReference type="ChEBI" id="CHEBI:60344"/>
    </cofactor>
</comment>
<keyword evidence="3" id="KW-0813">Transport</keyword>
<evidence type="ECO:0000313" key="15">
    <source>
        <dbReference type="EMBL" id="KAA8560170.1"/>
    </source>
</evidence>
<evidence type="ECO:0000256" key="10">
    <source>
        <dbReference type="ARBA" id="ARBA00023004"/>
    </source>
</evidence>
<feature type="domain" description="Cytochrome b561 bacterial/Ni-hydrogenase" evidence="14">
    <location>
        <begin position="6"/>
        <end position="167"/>
    </location>
</feature>
<keyword evidence="7" id="KW-0479">Metal-binding</keyword>
<evidence type="ECO:0000256" key="3">
    <source>
        <dbReference type="ARBA" id="ARBA00022448"/>
    </source>
</evidence>
<evidence type="ECO:0000256" key="7">
    <source>
        <dbReference type="ARBA" id="ARBA00022723"/>
    </source>
</evidence>
<evidence type="ECO:0000256" key="11">
    <source>
        <dbReference type="ARBA" id="ARBA00023136"/>
    </source>
</evidence>
<gene>
    <name evidence="15" type="ORF">FX985_00206</name>
</gene>
<keyword evidence="10" id="KW-0408">Iron</keyword>
<sequence length="224" mass="24419">MNTSAYSTSQKLLHWVSAVIIVWALLSGFFVAVFSVPASVKAWVAFFNVSLTTLYIPVFVLRVYCSFAHGLDFSIKRTPQEYMALLVHKAMYLVLALVLATGVLMMDRPINVFNLVSFGPFESDPARIALYTRTHVLSCVGLLLMLVLHIGAVVMHERRGKRVLARMSFKVAAPQAEASGGSFASFNATSSAPTNSATMKAPMPFHPAKCQKNPPAVPAILDPT</sequence>
<evidence type="ECO:0000256" key="9">
    <source>
        <dbReference type="ARBA" id="ARBA00022989"/>
    </source>
</evidence>
<keyword evidence="9 13" id="KW-1133">Transmembrane helix</keyword>
<proteinExistence type="inferred from homology"/>
<dbReference type="GO" id="GO:0020037">
    <property type="term" value="F:heme binding"/>
    <property type="evidence" value="ECO:0007669"/>
    <property type="project" value="TreeGrafter"/>
</dbReference>
<dbReference type="GO" id="GO:0046872">
    <property type="term" value="F:metal ion binding"/>
    <property type="evidence" value="ECO:0007669"/>
    <property type="project" value="UniProtKB-KW"/>
</dbReference>
<dbReference type="GO" id="GO:0022904">
    <property type="term" value="P:respiratory electron transport chain"/>
    <property type="evidence" value="ECO:0007669"/>
    <property type="project" value="InterPro"/>
</dbReference>
<keyword evidence="8" id="KW-0249">Electron transport</keyword>
<accession>A0A5M9IVI7</accession>
<evidence type="ECO:0000256" key="5">
    <source>
        <dbReference type="ARBA" id="ARBA00022617"/>
    </source>
</evidence>
<name>A0A5M9IVI7_9PSED</name>
<feature type="transmembrane region" description="Helical" evidence="13">
    <location>
        <begin position="42"/>
        <end position="65"/>
    </location>
</feature>
<dbReference type="InterPro" id="IPR016174">
    <property type="entry name" value="Di-haem_cyt_TM"/>
</dbReference>
<evidence type="ECO:0000256" key="4">
    <source>
        <dbReference type="ARBA" id="ARBA00022475"/>
    </source>
</evidence>
<evidence type="ECO:0000259" key="14">
    <source>
        <dbReference type="Pfam" id="PF01292"/>
    </source>
</evidence>
<dbReference type="Pfam" id="PF01292">
    <property type="entry name" value="Ni_hydr_CYTB"/>
    <property type="match status" value="1"/>
</dbReference>
<feature type="transmembrane region" description="Helical" evidence="13">
    <location>
        <begin position="12"/>
        <end position="36"/>
    </location>
</feature>
<comment type="caution">
    <text evidence="15">The sequence shown here is derived from an EMBL/GenBank/DDBJ whole genome shotgun (WGS) entry which is preliminary data.</text>
</comment>
<dbReference type="InterPro" id="IPR011577">
    <property type="entry name" value="Cyt_b561_bac/Ni-Hgenase"/>
</dbReference>
<dbReference type="GO" id="GO:0005886">
    <property type="term" value="C:plasma membrane"/>
    <property type="evidence" value="ECO:0007669"/>
    <property type="project" value="UniProtKB-SubCell"/>
</dbReference>
<keyword evidence="6 13" id="KW-0812">Transmembrane</keyword>
<evidence type="ECO:0000256" key="6">
    <source>
        <dbReference type="ARBA" id="ARBA00022692"/>
    </source>
</evidence>
<dbReference type="GO" id="GO:0009055">
    <property type="term" value="F:electron transfer activity"/>
    <property type="evidence" value="ECO:0007669"/>
    <property type="project" value="InterPro"/>
</dbReference>
<evidence type="ECO:0000256" key="1">
    <source>
        <dbReference type="ARBA" id="ARBA00001970"/>
    </source>
</evidence>
<keyword evidence="5" id="KW-0349">Heme</keyword>
<evidence type="ECO:0000313" key="16">
    <source>
        <dbReference type="Proteomes" id="UP000323425"/>
    </source>
</evidence>
<feature type="transmembrane region" description="Helical" evidence="13">
    <location>
        <begin position="135"/>
        <end position="156"/>
    </location>
</feature>
<dbReference type="AlphaFoldDB" id="A0A5M9IVI7"/>
<dbReference type="Proteomes" id="UP000323425">
    <property type="component" value="Unassembled WGS sequence"/>
</dbReference>
<dbReference type="SUPFAM" id="SSF81342">
    <property type="entry name" value="Transmembrane di-heme cytochromes"/>
    <property type="match status" value="1"/>
</dbReference>
<protein>
    <recommendedName>
        <fullName evidence="14">Cytochrome b561 bacterial/Ni-hydrogenase domain-containing protein</fullName>
    </recommendedName>
</protein>
<keyword evidence="4" id="KW-1003">Cell membrane</keyword>
<evidence type="ECO:0000256" key="2">
    <source>
        <dbReference type="ARBA" id="ARBA00004651"/>
    </source>
</evidence>
<evidence type="ECO:0000256" key="8">
    <source>
        <dbReference type="ARBA" id="ARBA00022982"/>
    </source>
</evidence>
<organism evidence="15 16">
    <name type="scientific">Pseudomonas extremaustralis</name>
    <dbReference type="NCBI Taxonomy" id="359110"/>
    <lineage>
        <taxon>Bacteria</taxon>
        <taxon>Pseudomonadati</taxon>
        <taxon>Pseudomonadota</taxon>
        <taxon>Gammaproteobacteria</taxon>
        <taxon>Pseudomonadales</taxon>
        <taxon>Pseudomonadaceae</taxon>
        <taxon>Pseudomonas</taxon>
    </lineage>
</organism>
<keyword evidence="11 13" id="KW-0472">Membrane</keyword>
<evidence type="ECO:0000256" key="13">
    <source>
        <dbReference type="SAM" id="Phobius"/>
    </source>
</evidence>
<comment type="subcellular location">
    <subcellularLocation>
        <location evidence="2">Cell membrane</location>
        <topology evidence="2">Multi-pass membrane protein</topology>
    </subcellularLocation>
</comment>
<dbReference type="PANTHER" id="PTHR30529:SF7">
    <property type="entry name" value="CYTOCHROME B561 BACTERIAL_NI-HYDROGENASE DOMAIN-CONTAINING PROTEIN"/>
    <property type="match status" value="1"/>
</dbReference>
<dbReference type="EMBL" id="VTFH01000001">
    <property type="protein sequence ID" value="KAA8560170.1"/>
    <property type="molecule type" value="Genomic_DNA"/>
</dbReference>
<feature type="transmembrane region" description="Helical" evidence="13">
    <location>
        <begin position="86"/>
        <end position="106"/>
    </location>
</feature>